<keyword evidence="2" id="KW-1185">Reference proteome</keyword>
<accession>A0A835C824</accession>
<proteinExistence type="predicted"/>
<dbReference type="Proteomes" id="UP000634136">
    <property type="component" value="Unassembled WGS sequence"/>
</dbReference>
<sequence length="251" mass="28220">MLRLERRDVQIQQIVSHLYHIHVVQRLKKIGEIVDNMLLKGLLPINPELLSPLDPYSLFTLKKEFVLFAKDFLLLKELIIIKASEMLLSNSKLSFCFNDLDLDISKHIFIPPLELSRHSLNFEPPPKYNPYLGTTNGYNMLDQVFHKLGSRNGSGIGSSIYGSRGGTGRDSSPSSSYDRWSKLTLKAMPPPITTSIRVPDNKEPGFVAESSVVTLIPLGGEVAWGVDWDFPACHSRPPYPPQSQTHSNRPI</sequence>
<comment type="caution">
    <text evidence="1">The sequence shown here is derived from an EMBL/GenBank/DDBJ whole genome shotgun (WGS) entry which is preliminary data.</text>
</comment>
<evidence type="ECO:0000313" key="2">
    <source>
        <dbReference type="Proteomes" id="UP000634136"/>
    </source>
</evidence>
<gene>
    <name evidence="1" type="ORF">G2W53_015628</name>
</gene>
<dbReference type="AlphaFoldDB" id="A0A835C824"/>
<reference evidence="1" key="1">
    <citation type="submission" date="2020-09" db="EMBL/GenBank/DDBJ databases">
        <title>Genome-Enabled Discovery of Anthraquinone Biosynthesis in Senna tora.</title>
        <authorList>
            <person name="Kang S.-H."/>
            <person name="Pandey R.P."/>
            <person name="Lee C.-M."/>
            <person name="Sim J.-S."/>
            <person name="Jeong J.-T."/>
            <person name="Choi B.-S."/>
            <person name="Jung M."/>
            <person name="Ginzburg D."/>
            <person name="Zhao K."/>
            <person name="Won S.Y."/>
            <person name="Oh T.-J."/>
            <person name="Yu Y."/>
            <person name="Kim N.-H."/>
            <person name="Lee O.R."/>
            <person name="Lee T.-H."/>
            <person name="Bashyal P."/>
            <person name="Kim T.-S."/>
            <person name="Lee W.-H."/>
            <person name="Kawkins C."/>
            <person name="Kim C.-K."/>
            <person name="Kim J.S."/>
            <person name="Ahn B.O."/>
            <person name="Rhee S.Y."/>
            <person name="Sohng J.K."/>
        </authorList>
    </citation>
    <scope>NUCLEOTIDE SEQUENCE</scope>
    <source>
        <tissue evidence="1">Leaf</tissue>
    </source>
</reference>
<dbReference type="EMBL" id="JAAIUW010000005">
    <property type="protein sequence ID" value="KAF7833295.1"/>
    <property type="molecule type" value="Genomic_DNA"/>
</dbReference>
<organism evidence="1 2">
    <name type="scientific">Senna tora</name>
    <dbReference type="NCBI Taxonomy" id="362788"/>
    <lineage>
        <taxon>Eukaryota</taxon>
        <taxon>Viridiplantae</taxon>
        <taxon>Streptophyta</taxon>
        <taxon>Embryophyta</taxon>
        <taxon>Tracheophyta</taxon>
        <taxon>Spermatophyta</taxon>
        <taxon>Magnoliopsida</taxon>
        <taxon>eudicotyledons</taxon>
        <taxon>Gunneridae</taxon>
        <taxon>Pentapetalae</taxon>
        <taxon>rosids</taxon>
        <taxon>fabids</taxon>
        <taxon>Fabales</taxon>
        <taxon>Fabaceae</taxon>
        <taxon>Caesalpinioideae</taxon>
        <taxon>Cassia clade</taxon>
        <taxon>Senna</taxon>
    </lineage>
</organism>
<protein>
    <submittedName>
        <fullName evidence="1">Uncharacterized protein</fullName>
    </submittedName>
</protein>
<evidence type="ECO:0000313" key="1">
    <source>
        <dbReference type="EMBL" id="KAF7833295.1"/>
    </source>
</evidence>
<name>A0A835C824_9FABA</name>